<dbReference type="EC" id="2.3.2.27" evidence="9"/>
<dbReference type="InterPro" id="IPR039398">
    <property type="entry name" value="Deltex_fam"/>
</dbReference>
<keyword evidence="13" id="KW-1185">Reference proteome</keyword>
<reference evidence="12 13" key="1">
    <citation type="submission" date="2023-08" db="EMBL/GenBank/DDBJ databases">
        <title>A Necator americanus chromosomal reference genome.</title>
        <authorList>
            <person name="Ilik V."/>
            <person name="Petrzelkova K.J."/>
            <person name="Pardy F."/>
            <person name="Fuh T."/>
            <person name="Niatou-Singa F.S."/>
            <person name="Gouil Q."/>
            <person name="Baker L."/>
            <person name="Ritchie M.E."/>
            <person name="Jex A.R."/>
            <person name="Gazzola D."/>
            <person name="Li H."/>
            <person name="Toshio Fujiwara R."/>
            <person name="Zhan B."/>
            <person name="Aroian R.V."/>
            <person name="Pafco B."/>
            <person name="Schwarz E.M."/>
        </authorList>
    </citation>
    <scope>NUCLEOTIDE SEQUENCE [LARGE SCALE GENOMIC DNA]</scope>
    <source>
        <strain evidence="12 13">Aroian</strain>
        <tissue evidence="12">Whole animal</tissue>
    </source>
</reference>
<evidence type="ECO:0000313" key="13">
    <source>
        <dbReference type="Proteomes" id="UP001303046"/>
    </source>
</evidence>
<evidence type="ECO:0000256" key="5">
    <source>
        <dbReference type="ARBA" id="ARBA00022723"/>
    </source>
</evidence>
<evidence type="ECO:0000313" key="12">
    <source>
        <dbReference type="EMBL" id="KAK6736186.1"/>
    </source>
</evidence>
<dbReference type="EMBL" id="JAVFWL010000002">
    <property type="protein sequence ID" value="KAK6736186.1"/>
    <property type="molecule type" value="Genomic_DNA"/>
</dbReference>
<keyword evidence="6 8" id="KW-0863">Zinc-finger</keyword>
<accession>A0ABR1CE41</accession>
<protein>
    <recommendedName>
        <fullName evidence="9">E3 ubiquitin-protein ligase</fullName>
        <ecNumber evidence="9">2.3.2.27</ecNumber>
    </recommendedName>
</protein>
<dbReference type="InterPro" id="IPR043472">
    <property type="entry name" value="Macro_dom-like"/>
</dbReference>
<dbReference type="SMART" id="SM00506">
    <property type="entry name" value="A1pp"/>
    <property type="match status" value="1"/>
</dbReference>
<evidence type="ECO:0000256" key="7">
    <source>
        <dbReference type="ARBA" id="ARBA00022833"/>
    </source>
</evidence>
<keyword evidence="9" id="KW-0963">Cytoplasm</keyword>
<evidence type="ECO:0000256" key="6">
    <source>
        <dbReference type="ARBA" id="ARBA00022771"/>
    </source>
</evidence>
<feature type="domain" description="RING-type" evidence="10">
    <location>
        <begin position="242"/>
        <end position="285"/>
    </location>
</feature>
<evidence type="ECO:0000259" key="11">
    <source>
        <dbReference type="PROSITE" id="PS51154"/>
    </source>
</evidence>
<dbReference type="SUPFAM" id="SSF52949">
    <property type="entry name" value="Macro domain-like"/>
    <property type="match status" value="1"/>
</dbReference>
<gene>
    <name evidence="12" type="primary">Necator_chrII.g6869</name>
    <name evidence="12" type="ORF">RB195_019076</name>
</gene>
<dbReference type="PROSITE" id="PS51154">
    <property type="entry name" value="MACRO"/>
    <property type="match status" value="1"/>
</dbReference>
<dbReference type="PROSITE" id="PS50089">
    <property type="entry name" value="ZF_RING_2"/>
    <property type="match status" value="1"/>
</dbReference>
<dbReference type="CDD" id="cd09633">
    <property type="entry name" value="Deltex_C"/>
    <property type="match status" value="1"/>
</dbReference>
<evidence type="ECO:0000256" key="2">
    <source>
        <dbReference type="ARBA" id="ARBA00004906"/>
    </source>
</evidence>
<sequence>MLHRCAIGSSKLGDVCYLVTLVSNQFKGSMREFTVGPPGISEGTVKVVVKLGNITEEKVDVICVSVGSTLEHSRPVWNALAKACGTGSYKSAYENARGSLTSWLSRGEILVVDTSKSKLSANYVFLVVHPDVYHLEHAYRNIFREAASRGCKSVAVPGLGCGLIGNSAHASCLKACEVLHQTAIETLGSIQLVVFIDVKENVVQQFIAQMQAKFESMSSANERGSDFESFAKPPTNLLEDDCVICLCPLFESGEVSELPCAHQFHKSCLEEFLRNPSTKKRCPLCLRYLELPLGNQPSEARMSITKVKHIKLPGHEDCGFVYEITYNVPNGIQDETHIRPGKPYKGTFRRAYVPGTSEGTKVLRLLKFAFDRRLIFTVGDSLTTGAKNTVVWNNIHHKTNISGGPLHYGYPDPDYLSRVKEDLSAMGVTEDMVPDDMDISFS</sequence>
<comment type="caution">
    <text evidence="12">The sequence shown here is derived from an EMBL/GenBank/DDBJ whole genome shotgun (WGS) entry which is preliminary data.</text>
</comment>
<evidence type="ECO:0000256" key="4">
    <source>
        <dbReference type="ARBA" id="ARBA00022679"/>
    </source>
</evidence>
<keyword evidence="4 9" id="KW-0808">Transferase</keyword>
<keyword evidence="5 9" id="KW-0479">Metal-binding</keyword>
<comment type="catalytic activity">
    <reaction evidence="1 9">
        <text>S-ubiquitinyl-[E2 ubiquitin-conjugating enzyme]-L-cysteine + [acceptor protein]-L-lysine = [E2 ubiquitin-conjugating enzyme]-L-cysteine + N(6)-ubiquitinyl-[acceptor protein]-L-lysine.</text>
        <dbReference type="EC" id="2.3.2.27"/>
    </reaction>
</comment>
<evidence type="ECO:0000256" key="8">
    <source>
        <dbReference type="PROSITE-ProRule" id="PRU00175"/>
    </source>
</evidence>
<proteinExistence type="inferred from homology"/>
<dbReference type="CDD" id="cd16448">
    <property type="entry name" value="RING-H2"/>
    <property type="match status" value="1"/>
</dbReference>
<dbReference type="SMART" id="SM00184">
    <property type="entry name" value="RING"/>
    <property type="match status" value="1"/>
</dbReference>
<comment type="subcellular location">
    <subcellularLocation>
        <location evidence="9">Cytoplasm</location>
    </subcellularLocation>
</comment>
<dbReference type="Gene3D" id="3.30.390.130">
    <property type="match status" value="1"/>
</dbReference>
<dbReference type="InterPro" id="IPR039396">
    <property type="entry name" value="Deltex_C"/>
</dbReference>
<dbReference type="Gene3D" id="3.30.40.10">
    <property type="entry name" value="Zinc/RING finger domain, C3HC4 (zinc finger)"/>
    <property type="match status" value="1"/>
</dbReference>
<dbReference type="InterPro" id="IPR001841">
    <property type="entry name" value="Znf_RING"/>
</dbReference>
<dbReference type="Pfam" id="PF18102">
    <property type="entry name" value="DTC"/>
    <property type="match status" value="1"/>
</dbReference>
<name>A0ABR1CE41_NECAM</name>
<comment type="similarity">
    <text evidence="3 9">Belongs to the Deltex family.</text>
</comment>
<feature type="domain" description="Macro" evidence="11">
    <location>
        <begin position="34"/>
        <end position="214"/>
    </location>
</feature>
<dbReference type="Proteomes" id="UP001303046">
    <property type="component" value="Unassembled WGS sequence"/>
</dbReference>
<evidence type="ECO:0000256" key="3">
    <source>
        <dbReference type="ARBA" id="ARBA00009413"/>
    </source>
</evidence>
<dbReference type="SUPFAM" id="SSF57850">
    <property type="entry name" value="RING/U-box"/>
    <property type="match status" value="1"/>
</dbReference>
<dbReference type="Pfam" id="PF13639">
    <property type="entry name" value="zf-RING_2"/>
    <property type="match status" value="1"/>
</dbReference>
<dbReference type="InterPro" id="IPR002589">
    <property type="entry name" value="Macro_dom"/>
</dbReference>
<organism evidence="12 13">
    <name type="scientific">Necator americanus</name>
    <name type="common">Human hookworm</name>
    <dbReference type="NCBI Taxonomy" id="51031"/>
    <lineage>
        <taxon>Eukaryota</taxon>
        <taxon>Metazoa</taxon>
        <taxon>Ecdysozoa</taxon>
        <taxon>Nematoda</taxon>
        <taxon>Chromadorea</taxon>
        <taxon>Rhabditida</taxon>
        <taxon>Rhabditina</taxon>
        <taxon>Rhabditomorpha</taxon>
        <taxon>Strongyloidea</taxon>
        <taxon>Ancylostomatidae</taxon>
        <taxon>Bunostominae</taxon>
        <taxon>Necator</taxon>
    </lineage>
</organism>
<evidence type="ECO:0000256" key="1">
    <source>
        <dbReference type="ARBA" id="ARBA00000900"/>
    </source>
</evidence>
<comment type="pathway">
    <text evidence="2 9">Protein modification; protein ubiquitination.</text>
</comment>
<keyword evidence="7 9" id="KW-0862">Zinc</keyword>
<dbReference type="InterPro" id="IPR013083">
    <property type="entry name" value="Znf_RING/FYVE/PHD"/>
</dbReference>
<dbReference type="InterPro" id="IPR039399">
    <property type="entry name" value="Deltex_C_sf"/>
</dbReference>
<evidence type="ECO:0000256" key="9">
    <source>
        <dbReference type="RuleBase" id="RU367105"/>
    </source>
</evidence>
<dbReference type="Gene3D" id="3.40.220.10">
    <property type="entry name" value="Leucine Aminopeptidase, subunit E, domain 1"/>
    <property type="match status" value="1"/>
</dbReference>
<dbReference type="Pfam" id="PF01661">
    <property type="entry name" value="Macro"/>
    <property type="match status" value="1"/>
</dbReference>
<evidence type="ECO:0000259" key="10">
    <source>
        <dbReference type="PROSITE" id="PS50089"/>
    </source>
</evidence>
<dbReference type="PANTHER" id="PTHR12622">
    <property type="entry name" value="DELTEX-RELATED"/>
    <property type="match status" value="1"/>
</dbReference>